<comment type="similarity">
    <text evidence="1">Belongs to the DNA polymerase type-Y family.</text>
</comment>
<dbReference type="PROSITE" id="PS50173">
    <property type="entry name" value="UMUC"/>
    <property type="match status" value="1"/>
</dbReference>
<evidence type="ECO:0000259" key="6">
    <source>
        <dbReference type="PROSITE" id="PS50173"/>
    </source>
</evidence>
<dbReference type="STRING" id="1212491.LFA_3455"/>
<dbReference type="GO" id="GO:0005829">
    <property type="term" value="C:cytosol"/>
    <property type="evidence" value="ECO:0007669"/>
    <property type="project" value="TreeGrafter"/>
</dbReference>
<dbReference type="Proteomes" id="UP000032430">
    <property type="component" value="Chromosome I"/>
</dbReference>
<dbReference type="PANTHER" id="PTHR11076">
    <property type="entry name" value="DNA REPAIR POLYMERASE UMUC / TRANSFERASE FAMILY MEMBER"/>
    <property type="match status" value="1"/>
</dbReference>
<evidence type="ECO:0000256" key="3">
    <source>
        <dbReference type="ARBA" id="ARBA00023199"/>
    </source>
</evidence>
<dbReference type="CDD" id="cd01700">
    <property type="entry name" value="PolY_Pol_V_umuC"/>
    <property type="match status" value="1"/>
</dbReference>
<dbReference type="GO" id="GO:0003684">
    <property type="term" value="F:damaged DNA binding"/>
    <property type="evidence" value="ECO:0007669"/>
    <property type="project" value="InterPro"/>
</dbReference>
<dbReference type="GO" id="GO:0006281">
    <property type="term" value="P:DNA repair"/>
    <property type="evidence" value="ECO:0007669"/>
    <property type="project" value="UniProtKB-KW"/>
</dbReference>
<dbReference type="AlphaFoldDB" id="A0A098G9X4"/>
<dbReference type="InterPro" id="IPR043502">
    <property type="entry name" value="DNA/RNA_pol_sf"/>
</dbReference>
<dbReference type="HOGENOM" id="CLU_012348_3_0_6"/>
<dbReference type="OrthoDB" id="9808813at2"/>
<evidence type="ECO:0000256" key="4">
    <source>
        <dbReference type="ARBA" id="ARBA00023204"/>
    </source>
</evidence>
<dbReference type="Pfam" id="PF11799">
    <property type="entry name" value="IMS_C"/>
    <property type="match status" value="1"/>
</dbReference>
<dbReference type="SUPFAM" id="SSF56672">
    <property type="entry name" value="DNA/RNA polymerases"/>
    <property type="match status" value="1"/>
</dbReference>
<dbReference type="Pfam" id="PF13438">
    <property type="entry name" value="DUF4113"/>
    <property type="match status" value="1"/>
</dbReference>
<name>A0A098G9X4_9GAMM</name>
<dbReference type="Pfam" id="PF00817">
    <property type="entry name" value="IMS"/>
    <property type="match status" value="1"/>
</dbReference>
<dbReference type="Gene3D" id="1.10.150.20">
    <property type="entry name" value="5' to 3' exonuclease, C-terminal subdomain"/>
    <property type="match status" value="1"/>
</dbReference>
<keyword evidence="3" id="KW-0741">SOS mutagenesis</keyword>
<evidence type="ECO:0000313" key="7">
    <source>
        <dbReference type="EMBL" id="CEG58787.1"/>
    </source>
</evidence>
<dbReference type="GO" id="GO:0009432">
    <property type="term" value="P:SOS response"/>
    <property type="evidence" value="ECO:0007669"/>
    <property type="project" value="UniProtKB-KW"/>
</dbReference>
<dbReference type="InterPro" id="IPR050116">
    <property type="entry name" value="DNA_polymerase-Y"/>
</dbReference>
<dbReference type="KEGG" id="lfa:LFA_3455"/>
<dbReference type="RefSeq" id="WP_045097030.1">
    <property type="nucleotide sequence ID" value="NZ_LN614827.1"/>
</dbReference>
<evidence type="ECO:0000256" key="2">
    <source>
        <dbReference type="ARBA" id="ARBA00022763"/>
    </source>
</evidence>
<protein>
    <submittedName>
        <fullName evidence="7">DNA polymerase V, subunit C</fullName>
    </submittedName>
</protein>
<dbReference type="Gene3D" id="3.40.1170.60">
    <property type="match status" value="1"/>
</dbReference>
<keyword evidence="8" id="KW-1185">Reference proteome</keyword>
<keyword evidence="5" id="KW-0742">SOS response</keyword>
<dbReference type="EMBL" id="LN614827">
    <property type="protein sequence ID" value="CEG58787.1"/>
    <property type="molecule type" value="Genomic_DNA"/>
</dbReference>
<keyword evidence="4" id="KW-0234">DNA repair</keyword>
<feature type="domain" description="UmuC" evidence="6">
    <location>
        <begin position="2"/>
        <end position="183"/>
    </location>
</feature>
<dbReference type="PANTHER" id="PTHR11076:SF34">
    <property type="entry name" value="PROTEIN UMUC"/>
    <property type="match status" value="1"/>
</dbReference>
<accession>A0A098G9X4</accession>
<dbReference type="GO" id="GO:0042276">
    <property type="term" value="P:error-prone translesion synthesis"/>
    <property type="evidence" value="ECO:0007669"/>
    <property type="project" value="TreeGrafter"/>
</dbReference>
<organism evidence="7 8">
    <name type="scientific">Legionella fallonii LLAP-10</name>
    <dbReference type="NCBI Taxonomy" id="1212491"/>
    <lineage>
        <taxon>Bacteria</taxon>
        <taxon>Pseudomonadati</taxon>
        <taxon>Pseudomonadota</taxon>
        <taxon>Gammaproteobacteria</taxon>
        <taxon>Legionellales</taxon>
        <taxon>Legionellaceae</taxon>
        <taxon>Legionella</taxon>
    </lineage>
</organism>
<dbReference type="InterPro" id="IPR001126">
    <property type="entry name" value="UmuC"/>
</dbReference>
<proteinExistence type="inferred from homology"/>
<reference evidence="8" key="1">
    <citation type="submission" date="2014-09" db="EMBL/GenBank/DDBJ databases">
        <authorList>
            <person name="Gomez-Valero L."/>
        </authorList>
    </citation>
    <scope>NUCLEOTIDE SEQUENCE [LARGE SCALE GENOMIC DNA]</scope>
    <source>
        <strain evidence="8">ATCC700992</strain>
    </source>
</reference>
<sequence length="420" mass="48090">MFALIDCNNFYASCERLFRPDLRDRPIVVLSNNDGCVIARSNEAKALGITMGAPFFQIKALCQQHQVHAFSSNYTLYGDLSHRVMMTIEEQWPHLQIYSIDEAFLDLSSMPSFMREPFCCDLQKKILKNTGIPTSIGIGQTRTLAKIANHVARKIVKSPVVDISGSQNYWMQQIDVGDVWGIGCQWVHKLNKQGIQTAHDLAMTNHHLLKKQFNVVLMRTAMELQGISCASLDDAGTRQSILSSKSFGQMQTDFSSLAQSLSSHCARAVEKLRRQKLVTQRLWVFVHTNRFRDDLVQYFPSIELKFINPTDDLRLITTSAKRCLRRIFKPGYHYKKAGVCLEDLSPKNPRQLDMFHQPSDEQLTHTEQLMSVLDSINQRFGRQTIRLAAEGYSKPWAMRAELKSPAYTTRWTELAHVRIY</sequence>
<keyword evidence="2" id="KW-0227">DNA damage</keyword>
<dbReference type="GO" id="GO:0003887">
    <property type="term" value="F:DNA-directed DNA polymerase activity"/>
    <property type="evidence" value="ECO:0007669"/>
    <property type="project" value="TreeGrafter"/>
</dbReference>
<dbReference type="Gene3D" id="3.30.70.270">
    <property type="match status" value="1"/>
</dbReference>
<dbReference type="InterPro" id="IPR025188">
    <property type="entry name" value="DUF4113"/>
</dbReference>
<evidence type="ECO:0000313" key="8">
    <source>
        <dbReference type="Proteomes" id="UP000032430"/>
    </source>
</evidence>
<evidence type="ECO:0000256" key="5">
    <source>
        <dbReference type="ARBA" id="ARBA00023236"/>
    </source>
</evidence>
<dbReference type="InterPro" id="IPR017961">
    <property type="entry name" value="DNA_pol_Y-fam_little_finger"/>
</dbReference>
<gene>
    <name evidence="7" type="primary">umuC</name>
    <name evidence="7" type="ORF">LFA_3455</name>
</gene>
<dbReference type="InterPro" id="IPR043128">
    <property type="entry name" value="Rev_trsase/Diguanyl_cyclase"/>
</dbReference>
<evidence type="ECO:0000256" key="1">
    <source>
        <dbReference type="ARBA" id="ARBA00010945"/>
    </source>
</evidence>